<keyword evidence="2" id="KW-1185">Reference proteome</keyword>
<accession>A0A2U8QX72</accession>
<dbReference type="RefSeq" id="WP_109570071.1">
    <property type="nucleotide sequence ID" value="NZ_CP029463.1"/>
</dbReference>
<gene>
    <name evidence="1" type="ORF">DI487_13275</name>
</gene>
<dbReference type="Proteomes" id="UP000245429">
    <property type="component" value="Chromosome"/>
</dbReference>
<dbReference type="EMBL" id="CP029463">
    <property type="protein sequence ID" value="AWM14733.1"/>
    <property type="molecule type" value="Genomic_DNA"/>
</dbReference>
<dbReference type="AlphaFoldDB" id="A0A2U8QX72"/>
<evidence type="ECO:0000313" key="1">
    <source>
        <dbReference type="EMBL" id="AWM14733.1"/>
    </source>
</evidence>
<name>A0A2U8QX72_9FLAO</name>
<reference evidence="1 2" key="1">
    <citation type="submission" date="2018-05" db="EMBL/GenBank/DDBJ databases">
        <title>Flavobacterium sp. MEBiC07310.</title>
        <authorList>
            <person name="Baek K."/>
        </authorList>
    </citation>
    <scope>NUCLEOTIDE SEQUENCE [LARGE SCALE GENOMIC DNA]</scope>
    <source>
        <strain evidence="1 2">MEBiC07310</strain>
    </source>
</reference>
<sequence length="178" mass="21044">MKKIYLFVIFYFLSKMYSQEKFIFNKDGFTDYVVVEINQNSSELYSKTINWIKETYKDPDNVIKMTIVNDKIRIYAYTNELISYNVGKKKVNNDSYYTIEISFKEGKYKFDPTELKISNPMGSSTGLLDGRSLYYDEKGKLPKGFEEIPTKFETFFNNLNESLKNYLEGNYKSKSSDW</sequence>
<evidence type="ECO:0000313" key="2">
    <source>
        <dbReference type="Proteomes" id="UP000245429"/>
    </source>
</evidence>
<proteinExistence type="predicted"/>
<protein>
    <recommendedName>
        <fullName evidence="3">DUF4468 domain-containing protein</fullName>
    </recommendedName>
</protein>
<dbReference type="OrthoDB" id="708866at2"/>
<evidence type="ECO:0008006" key="3">
    <source>
        <dbReference type="Google" id="ProtNLM"/>
    </source>
</evidence>
<organism evidence="1 2">
    <name type="scientific">Flavobacterium sediminis</name>
    <dbReference type="NCBI Taxonomy" id="2201181"/>
    <lineage>
        <taxon>Bacteria</taxon>
        <taxon>Pseudomonadati</taxon>
        <taxon>Bacteroidota</taxon>
        <taxon>Flavobacteriia</taxon>
        <taxon>Flavobacteriales</taxon>
        <taxon>Flavobacteriaceae</taxon>
        <taxon>Flavobacterium</taxon>
    </lineage>
</organism>
<dbReference type="KEGG" id="fse:DI487_13275"/>